<dbReference type="SUPFAM" id="SSF50891">
    <property type="entry name" value="Cyclophilin-like"/>
    <property type="match status" value="1"/>
</dbReference>
<dbReference type="InterPro" id="IPR020892">
    <property type="entry name" value="Cyclophilin-type_PPIase_CS"/>
</dbReference>
<dbReference type="PANTHER" id="PTHR45625">
    <property type="entry name" value="PEPTIDYL-PROLYL CIS-TRANS ISOMERASE-RELATED"/>
    <property type="match status" value="1"/>
</dbReference>
<dbReference type="PANTHER" id="PTHR45625:SF4">
    <property type="entry name" value="PEPTIDYLPROLYL ISOMERASE DOMAIN AND WD REPEAT-CONTAINING PROTEIN 1"/>
    <property type="match status" value="1"/>
</dbReference>
<sequence length="266" mass="30142">MFLYKVASDALERDNYEKAYKLIHVLKDGGFDENKLLGPQVLAAYGTDHFKEAGEAFKLLRERQLPVDERISQAGFTAASEEKKWEREEEIRKKEAEADDLPRVKLTTTQGDLVIELYENEAPETVGNFINLVEKKYYDGTVFHRVLPHFMAQGGDPKGDGTGGPGYNIYCEAYNDDARQHFSGTLSMAKGARKNTGGSQFFLTFQATPHLDNVHTVFGRVIEGKEVLPKMTRRDPEAVDAPQPDRILKAEVIRKRDHKYEPHKVP</sequence>
<comment type="function">
    <text evidence="4">PPIases accelerate the folding of proteins. It catalyzes the cis-trans isomerization of proline imidic peptide bonds in oligopeptides.</text>
</comment>
<evidence type="ECO:0000313" key="7">
    <source>
        <dbReference type="EMBL" id="RCS40805.1"/>
    </source>
</evidence>
<dbReference type="PROSITE" id="PS50072">
    <property type="entry name" value="CSA_PPIASE_2"/>
    <property type="match status" value="1"/>
</dbReference>
<evidence type="ECO:0000256" key="5">
    <source>
        <dbReference type="SAM" id="MobiDB-lite"/>
    </source>
</evidence>
<name>A0A368KNB6_9BACT</name>
<protein>
    <recommendedName>
        <fullName evidence="4">Peptidyl-prolyl cis-trans isomerase</fullName>
        <shortName evidence="4">PPIase</shortName>
        <ecNumber evidence="4">5.2.1.8</ecNumber>
    </recommendedName>
</protein>
<accession>A0A368KNB6</accession>
<keyword evidence="3 4" id="KW-0413">Isomerase</keyword>
<dbReference type="Gene3D" id="2.40.100.10">
    <property type="entry name" value="Cyclophilin-like"/>
    <property type="match status" value="1"/>
</dbReference>
<dbReference type="PROSITE" id="PS00170">
    <property type="entry name" value="CSA_PPIASE_1"/>
    <property type="match status" value="1"/>
</dbReference>
<dbReference type="CDD" id="cd00317">
    <property type="entry name" value="cyclophilin"/>
    <property type="match status" value="1"/>
</dbReference>
<dbReference type="InterPro" id="IPR029000">
    <property type="entry name" value="Cyclophilin-like_dom_sf"/>
</dbReference>
<evidence type="ECO:0000259" key="6">
    <source>
        <dbReference type="PROSITE" id="PS50072"/>
    </source>
</evidence>
<comment type="similarity">
    <text evidence="1 4">Belongs to the cyclophilin-type PPIase family.</text>
</comment>
<dbReference type="GO" id="GO:0003755">
    <property type="term" value="F:peptidyl-prolyl cis-trans isomerase activity"/>
    <property type="evidence" value="ECO:0007669"/>
    <property type="project" value="UniProtKB-UniRule"/>
</dbReference>
<evidence type="ECO:0000256" key="3">
    <source>
        <dbReference type="ARBA" id="ARBA00023235"/>
    </source>
</evidence>
<dbReference type="PRINTS" id="PR00153">
    <property type="entry name" value="CSAPPISMRASE"/>
</dbReference>
<comment type="catalytic activity">
    <reaction evidence="4">
        <text>[protein]-peptidylproline (omega=180) = [protein]-peptidylproline (omega=0)</text>
        <dbReference type="Rhea" id="RHEA:16237"/>
        <dbReference type="Rhea" id="RHEA-COMP:10747"/>
        <dbReference type="Rhea" id="RHEA-COMP:10748"/>
        <dbReference type="ChEBI" id="CHEBI:83833"/>
        <dbReference type="ChEBI" id="CHEBI:83834"/>
        <dbReference type="EC" id="5.2.1.8"/>
    </reaction>
</comment>
<dbReference type="EC" id="5.2.1.8" evidence="4"/>
<keyword evidence="2 4" id="KW-0697">Rotamase</keyword>
<dbReference type="GO" id="GO:0006457">
    <property type="term" value="P:protein folding"/>
    <property type="evidence" value="ECO:0007669"/>
    <property type="project" value="InterPro"/>
</dbReference>
<comment type="caution">
    <text evidence="7">The sequence shown here is derived from an EMBL/GenBank/DDBJ whole genome shotgun (WGS) entry which is preliminary data.</text>
</comment>
<gene>
    <name evidence="7" type="ORF">DTL42_24890</name>
</gene>
<dbReference type="Proteomes" id="UP000253562">
    <property type="component" value="Unassembled WGS sequence"/>
</dbReference>
<proteinExistence type="inferred from homology"/>
<feature type="compositionally biased region" description="Basic and acidic residues" evidence="5">
    <location>
        <begin position="246"/>
        <end position="266"/>
    </location>
</feature>
<dbReference type="EMBL" id="QPEX01000046">
    <property type="protein sequence ID" value="RCS40805.1"/>
    <property type="molecule type" value="Genomic_DNA"/>
</dbReference>
<evidence type="ECO:0000256" key="1">
    <source>
        <dbReference type="ARBA" id="ARBA00007365"/>
    </source>
</evidence>
<dbReference type="OrthoDB" id="270889at2"/>
<evidence type="ECO:0000256" key="2">
    <source>
        <dbReference type="ARBA" id="ARBA00023110"/>
    </source>
</evidence>
<evidence type="ECO:0000313" key="8">
    <source>
        <dbReference type="Proteomes" id="UP000253562"/>
    </source>
</evidence>
<dbReference type="InterPro" id="IPR044666">
    <property type="entry name" value="Cyclophilin_A-like"/>
</dbReference>
<reference evidence="7 8" key="1">
    <citation type="submission" date="2018-07" db="EMBL/GenBank/DDBJ databases">
        <title>Comparative genomes isolates from brazilian mangrove.</title>
        <authorList>
            <person name="De Araujo J.E."/>
            <person name="Taketani R.G."/>
            <person name="Silva M.C.P."/>
            <person name="Lourenco M.V."/>
            <person name="Oliveira V.M."/>
            <person name="Andreote F.D."/>
        </authorList>
    </citation>
    <scope>NUCLEOTIDE SEQUENCE [LARGE SCALE GENOMIC DNA]</scope>
    <source>
        <strain evidence="7 8">HEX PRIS-MGV</strain>
    </source>
</reference>
<dbReference type="Pfam" id="PF00160">
    <property type="entry name" value="Pro_isomerase"/>
    <property type="match status" value="1"/>
</dbReference>
<evidence type="ECO:0000256" key="4">
    <source>
        <dbReference type="RuleBase" id="RU363019"/>
    </source>
</evidence>
<dbReference type="AlphaFoldDB" id="A0A368KNB6"/>
<organism evidence="7 8">
    <name type="scientific">Bremerella cremea</name>
    <dbReference type="NCBI Taxonomy" id="1031537"/>
    <lineage>
        <taxon>Bacteria</taxon>
        <taxon>Pseudomonadati</taxon>
        <taxon>Planctomycetota</taxon>
        <taxon>Planctomycetia</taxon>
        <taxon>Pirellulales</taxon>
        <taxon>Pirellulaceae</taxon>
        <taxon>Bremerella</taxon>
    </lineage>
</organism>
<dbReference type="InterPro" id="IPR002130">
    <property type="entry name" value="Cyclophilin-type_PPIase_dom"/>
</dbReference>
<feature type="domain" description="PPIase cyclophilin-type" evidence="6">
    <location>
        <begin position="111"/>
        <end position="248"/>
    </location>
</feature>
<feature type="region of interest" description="Disordered" evidence="5">
    <location>
        <begin position="233"/>
        <end position="266"/>
    </location>
</feature>